<dbReference type="Proteomes" id="UP000539175">
    <property type="component" value="Unassembled WGS sequence"/>
</dbReference>
<feature type="modified residue" description="N6-(pyridoxal phosphate)lysine" evidence="3">
    <location>
        <position position="190"/>
    </location>
</feature>
<accession>A0A7X0B1R1</accession>
<comment type="caution">
    <text evidence="5">The sequence shown here is derived from an EMBL/GenBank/DDBJ whole genome shotgun (WGS) entry which is preliminary data.</text>
</comment>
<comment type="similarity">
    <text evidence="1 4">Belongs to the DegT/DnrJ/EryC1 family.</text>
</comment>
<gene>
    <name evidence="5" type="ORF">FHS74_004333</name>
</gene>
<dbReference type="InterPro" id="IPR000653">
    <property type="entry name" value="DegT/StrS_aminotransferase"/>
</dbReference>
<dbReference type="PANTHER" id="PTHR30244">
    <property type="entry name" value="TRANSAMINASE"/>
    <property type="match status" value="1"/>
</dbReference>
<dbReference type="PANTHER" id="PTHR30244:SF34">
    <property type="entry name" value="DTDP-4-AMINO-4,6-DIDEOXYGALACTOSE TRANSAMINASE"/>
    <property type="match status" value="1"/>
</dbReference>
<dbReference type="NCBIfam" id="NF008687">
    <property type="entry name" value="PRK11706.1"/>
    <property type="match status" value="1"/>
</dbReference>
<reference evidence="5 6" key="1">
    <citation type="submission" date="2020-08" db="EMBL/GenBank/DDBJ databases">
        <title>Genomic Encyclopedia of Type Strains, Phase IV (KMG-IV): sequencing the most valuable type-strain genomes for metagenomic binning, comparative biology and taxonomic classification.</title>
        <authorList>
            <person name="Goeker M."/>
        </authorList>
    </citation>
    <scope>NUCLEOTIDE SEQUENCE [LARGE SCALE GENOMIC DNA]</scope>
    <source>
        <strain evidence="5 6">DSM 22198</strain>
    </source>
</reference>
<proteinExistence type="inferred from homology"/>
<keyword evidence="3 4" id="KW-0663">Pyridoxal phosphate</keyword>
<dbReference type="Gene3D" id="3.40.640.10">
    <property type="entry name" value="Type I PLP-dependent aspartate aminotransferase-like (Major domain)"/>
    <property type="match status" value="1"/>
</dbReference>
<dbReference type="InterPro" id="IPR015424">
    <property type="entry name" value="PyrdxlP-dep_Trfase"/>
</dbReference>
<dbReference type="AlphaFoldDB" id="A0A7X0B1R1"/>
<sequence length="385" mass="41362">MTEQSTVPERVGFNCPTLAGEEFALIRQALDMAHLSGNGHFTRQAQAVLEGRVGGGRALLTHSGTAALEMAVILAGVGPGDEVIMPSFTFTSTANAVALRGGVPVFVDIRPDTLNIDESLLEAAVTPRTRAICVVHYAGVAAQMDTIALIAERHGLTLIEDAAQALGSHWRGRPLGSFGSFAAFSFHETKNIIAGEGGALIVNDPAAVERAEIIWEKGTDRVRFQRGEVAKYTWMDIGSSYLPSEITAAFLLAQLRAAEAITAHRLEAWGRYHMALADLEAAGRLRRPVIPDDCTHNAHIYHVLVPEAGRRPTILRDLAARGIDAVSHYVPLHSSPAGRRFGRACGSMRWTDDLSARLLRLPLHPRLDAGAQARVVSALGEVLDG</sequence>
<dbReference type="EMBL" id="JACIIZ010000013">
    <property type="protein sequence ID" value="MBB6253757.1"/>
    <property type="molecule type" value="Genomic_DNA"/>
</dbReference>
<protein>
    <submittedName>
        <fullName evidence="5">dTDP-4-amino-4,6-dideoxygalactose transaminase</fullName>
        <ecNumber evidence="5">2.6.1.59</ecNumber>
    </submittedName>
</protein>
<keyword evidence="5" id="KW-0808">Transferase</keyword>
<dbReference type="InterPro" id="IPR015422">
    <property type="entry name" value="PyrdxlP-dep_Trfase_small"/>
</dbReference>
<dbReference type="PIRSF" id="PIRSF000390">
    <property type="entry name" value="PLP_StrS"/>
    <property type="match status" value="1"/>
</dbReference>
<dbReference type="EC" id="2.6.1.59" evidence="5"/>
<dbReference type="RefSeq" id="WP_184804935.1">
    <property type="nucleotide sequence ID" value="NZ_JACIIZ010000013.1"/>
</dbReference>
<keyword evidence="5" id="KW-0032">Aminotransferase</keyword>
<evidence type="ECO:0000256" key="2">
    <source>
        <dbReference type="PIRSR" id="PIRSR000390-1"/>
    </source>
</evidence>
<dbReference type="NCBIfam" id="TIGR02379">
    <property type="entry name" value="ECA_wecE"/>
    <property type="match status" value="1"/>
</dbReference>
<keyword evidence="6" id="KW-1185">Reference proteome</keyword>
<dbReference type="GO" id="GO:0000271">
    <property type="term" value="P:polysaccharide biosynthetic process"/>
    <property type="evidence" value="ECO:0007669"/>
    <property type="project" value="TreeGrafter"/>
</dbReference>
<evidence type="ECO:0000313" key="5">
    <source>
        <dbReference type="EMBL" id="MBB6253757.1"/>
    </source>
</evidence>
<dbReference type="Gene3D" id="3.90.1150.10">
    <property type="entry name" value="Aspartate Aminotransferase, domain 1"/>
    <property type="match status" value="1"/>
</dbReference>
<dbReference type="Pfam" id="PF01041">
    <property type="entry name" value="DegT_DnrJ_EryC1"/>
    <property type="match status" value="1"/>
</dbReference>
<dbReference type="CDD" id="cd00616">
    <property type="entry name" value="AHBA_syn"/>
    <property type="match status" value="1"/>
</dbReference>
<evidence type="ECO:0000313" key="6">
    <source>
        <dbReference type="Proteomes" id="UP000539175"/>
    </source>
</evidence>
<evidence type="ECO:0000256" key="1">
    <source>
        <dbReference type="ARBA" id="ARBA00037999"/>
    </source>
</evidence>
<feature type="active site" description="Proton acceptor" evidence="2">
    <location>
        <position position="190"/>
    </location>
</feature>
<evidence type="ECO:0000256" key="3">
    <source>
        <dbReference type="PIRSR" id="PIRSR000390-2"/>
    </source>
</evidence>
<dbReference type="InterPro" id="IPR012749">
    <property type="entry name" value="WecE-like"/>
</dbReference>
<dbReference type="InterPro" id="IPR015421">
    <property type="entry name" value="PyrdxlP-dep_Trfase_major"/>
</dbReference>
<evidence type="ECO:0000256" key="4">
    <source>
        <dbReference type="RuleBase" id="RU004508"/>
    </source>
</evidence>
<dbReference type="GO" id="GO:0019180">
    <property type="term" value="F:dTDP-4-amino-4,6-dideoxygalactose transaminase activity"/>
    <property type="evidence" value="ECO:0007669"/>
    <property type="project" value="UniProtKB-EC"/>
</dbReference>
<dbReference type="GO" id="GO:0030170">
    <property type="term" value="F:pyridoxal phosphate binding"/>
    <property type="evidence" value="ECO:0007669"/>
    <property type="project" value="TreeGrafter"/>
</dbReference>
<name>A0A7X0B1R1_9PROT</name>
<dbReference type="SUPFAM" id="SSF53383">
    <property type="entry name" value="PLP-dependent transferases"/>
    <property type="match status" value="1"/>
</dbReference>
<organism evidence="5 6">
    <name type="scientific">Nitrospirillum iridis</name>
    <dbReference type="NCBI Taxonomy" id="765888"/>
    <lineage>
        <taxon>Bacteria</taxon>
        <taxon>Pseudomonadati</taxon>
        <taxon>Pseudomonadota</taxon>
        <taxon>Alphaproteobacteria</taxon>
        <taxon>Rhodospirillales</taxon>
        <taxon>Azospirillaceae</taxon>
        <taxon>Nitrospirillum</taxon>
    </lineage>
</organism>